<evidence type="ECO:0000313" key="2">
    <source>
        <dbReference type="EMBL" id="SFP34317.1"/>
    </source>
</evidence>
<sequence length="52" mass="5610">MSSGSVLLYTAAMTKDEKAERLAAALRENLRRRKAQARDAAASPPPAPEERG</sequence>
<evidence type="ECO:0000313" key="3">
    <source>
        <dbReference type="Proteomes" id="UP000199586"/>
    </source>
</evidence>
<evidence type="ECO:0000256" key="1">
    <source>
        <dbReference type="SAM" id="MobiDB-lite"/>
    </source>
</evidence>
<accession>A0A1I5PKD6</accession>
<feature type="compositionally biased region" description="Pro residues" evidence="1">
    <location>
        <begin position="43"/>
        <end position="52"/>
    </location>
</feature>
<proteinExistence type="predicted"/>
<reference evidence="2 3" key="1">
    <citation type="submission" date="2016-10" db="EMBL/GenBank/DDBJ databases">
        <authorList>
            <person name="de Groot N.N."/>
        </authorList>
    </citation>
    <scope>NUCLEOTIDE SEQUENCE [LARGE SCALE GENOMIC DNA]</scope>
    <source>
        <strain evidence="2 3">CGMCC 1.9113</strain>
    </source>
</reference>
<dbReference type="EMBL" id="FOXP01000001">
    <property type="protein sequence ID" value="SFP34317.1"/>
    <property type="molecule type" value="Genomic_DNA"/>
</dbReference>
<dbReference type="AlphaFoldDB" id="A0A1I5PKD6"/>
<organism evidence="2 3">
    <name type="scientific">Sphingomonas rubra</name>
    <dbReference type="NCBI Taxonomy" id="634430"/>
    <lineage>
        <taxon>Bacteria</taxon>
        <taxon>Pseudomonadati</taxon>
        <taxon>Pseudomonadota</taxon>
        <taxon>Alphaproteobacteria</taxon>
        <taxon>Sphingomonadales</taxon>
        <taxon>Sphingomonadaceae</taxon>
        <taxon>Sphingomonas</taxon>
    </lineage>
</organism>
<keyword evidence="3" id="KW-1185">Reference proteome</keyword>
<protein>
    <submittedName>
        <fullName evidence="2">Uncharacterized protein</fullName>
    </submittedName>
</protein>
<feature type="region of interest" description="Disordered" evidence="1">
    <location>
        <begin position="30"/>
        <end position="52"/>
    </location>
</feature>
<name>A0A1I5PKD6_9SPHN</name>
<gene>
    <name evidence="2" type="ORF">SAMN04488241_10163</name>
</gene>
<dbReference type="Proteomes" id="UP000199586">
    <property type="component" value="Unassembled WGS sequence"/>
</dbReference>